<dbReference type="Proteomes" id="UP001161409">
    <property type="component" value="Unassembled WGS sequence"/>
</dbReference>
<feature type="region of interest" description="Disordered" evidence="1">
    <location>
        <begin position="10"/>
        <end position="29"/>
    </location>
</feature>
<evidence type="ECO:0008006" key="4">
    <source>
        <dbReference type="Google" id="ProtNLM"/>
    </source>
</evidence>
<dbReference type="SUPFAM" id="SSF53254">
    <property type="entry name" value="Phosphoglycerate mutase-like"/>
    <property type="match status" value="1"/>
</dbReference>
<organism evidence="2 3">
    <name type="scientific">Sneathiella chinensis</name>
    <dbReference type="NCBI Taxonomy" id="349750"/>
    <lineage>
        <taxon>Bacteria</taxon>
        <taxon>Pseudomonadati</taxon>
        <taxon>Pseudomonadota</taxon>
        <taxon>Alphaproteobacteria</taxon>
        <taxon>Sneathiellales</taxon>
        <taxon>Sneathiellaceae</taxon>
        <taxon>Sneathiella</taxon>
    </lineage>
</organism>
<sequence length="183" mass="20366">MPRIFLVRHGEASGSWDKATDPGLSPLGQQQARQASERLQGMTHPVAILSSPLLRAQETAHPLEQDWGRQRSIHPEVSEIPSHGVPFDQRRSWLDRIMKQGWTGQEDALVRWRDGILGFLSGLEEDAVVFTHFVVINTVVGAIQQDDRIISFRPDNCSITTILSENGQLKLIEQGGEAITLIG</sequence>
<name>A0ABQ5U471_9PROT</name>
<dbReference type="CDD" id="cd07067">
    <property type="entry name" value="HP_PGM_like"/>
    <property type="match status" value="1"/>
</dbReference>
<dbReference type="SMART" id="SM00855">
    <property type="entry name" value="PGAM"/>
    <property type="match status" value="1"/>
</dbReference>
<evidence type="ECO:0000313" key="3">
    <source>
        <dbReference type="Proteomes" id="UP001161409"/>
    </source>
</evidence>
<keyword evidence="3" id="KW-1185">Reference proteome</keyword>
<dbReference type="InterPro" id="IPR013078">
    <property type="entry name" value="His_Pase_superF_clade-1"/>
</dbReference>
<gene>
    <name evidence="2" type="ORF">GCM10007924_12540</name>
</gene>
<dbReference type="InterPro" id="IPR029033">
    <property type="entry name" value="His_PPase_superfam"/>
</dbReference>
<accession>A0ABQ5U471</accession>
<reference evidence="2" key="1">
    <citation type="journal article" date="2014" name="Int. J. Syst. Evol. Microbiol.">
        <title>Complete genome of a new Firmicutes species belonging to the dominant human colonic microbiota ('Ruminococcus bicirculans') reveals two chromosomes and a selective capacity to utilize plant glucans.</title>
        <authorList>
            <consortium name="NISC Comparative Sequencing Program"/>
            <person name="Wegmann U."/>
            <person name="Louis P."/>
            <person name="Goesmann A."/>
            <person name="Henrissat B."/>
            <person name="Duncan S.H."/>
            <person name="Flint H.J."/>
        </authorList>
    </citation>
    <scope>NUCLEOTIDE SEQUENCE</scope>
    <source>
        <strain evidence="2">NBRC 103408</strain>
    </source>
</reference>
<dbReference type="RefSeq" id="WP_169559985.1">
    <property type="nucleotide sequence ID" value="NZ_BSNF01000001.1"/>
</dbReference>
<evidence type="ECO:0000313" key="2">
    <source>
        <dbReference type="EMBL" id="GLQ06033.1"/>
    </source>
</evidence>
<dbReference type="Pfam" id="PF00300">
    <property type="entry name" value="His_Phos_1"/>
    <property type="match status" value="1"/>
</dbReference>
<protein>
    <recommendedName>
        <fullName evidence="4">Histidine phosphatase family protein</fullName>
    </recommendedName>
</protein>
<reference evidence="2" key="2">
    <citation type="submission" date="2023-01" db="EMBL/GenBank/DDBJ databases">
        <title>Draft genome sequence of Sneathiella chinensis strain NBRC 103408.</title>
        <authorList>
            <person name="Sun Q."/>
            <person name="Mori K."/>
        </authorList>
    </citation>
    <scope>NUCLEOTIDE SEQUENCE</scope>
    <source>
        <strain evidence="2">NBRC 103408</strain>
    </source>
</reference>
<dbReference type="InterPro" id="IPR050275">
    <property type="entry name" value="PGM_Phosphatase"/>
</dbReference>
<dbReference type="EMBL" id="BSNF01000001">
    <property type="protein sequence ID" value="GLQ06033.1"/>
    <property type="molecule type" value="Genomic_DNA"/>
</dbReference>
<dbReference type="Gene3D" id="3.40.50.1240">
    <property type="entry name" value="Phosphoglycerate mutase-like"/>
    <property type="match status" value="1"/>
</dbReference>
<proteinExistence type="predicted"/>
<dbReference type="PANTHER" id="PTHR48100:SF1">
    <property type="entry name" value="HISTIDINE PHOSPHATASE FAMILY PROTEIN-RELATED"/>
    <property type="match status" value="1"/>
</dbReference>
<dbReference type="PANTHER" id="PTHR48100">
    <property type="entry name" value="BROAD-SPECIFICITY PHOSPHATASE YOR283W-RELATED"/>
    <property type="match status" value="1"/>
</dbReference>
<comment type="caution">
    <text evidence="2">The sequence shown here is derived from an EMBL/GenBank/DDBJ whole genome shotgun (WGS) entry which is preliminary data.</text>
</comment>
<evidence type="ECO:0000256" key="1">
    <source>
        <dbReference type="SAM" id="MobiDB-lite"/>
    </source>
</evidence>